<evidence type="ECO:0000313" key="2">
    <source>
        <dbReference type="EMBL" id="CAQ16145.2"/>
    </source>
</evidence>
<reference evidence="2 3" key="1">
    <citation type="journal article" date="1998" name="Science">
        <title>Genome sequence of the nematode C. elegans: a platform for investigating biology.</title>
        <authorList>
            <consortium name="The C. elegans sequencing consortium"/>
            <person name="Sulson J.E."/>
            <person name="Waterston R."/>
        </authorList>
    </citation>
    <scope>NUCLEOTIDE SEQUENCE [LARGE SCALE GENOMIC DNA]</scope>
    <source>
        <strain evidence="2 3">Bristol N2</strain>
    </source>
</reference>
<protein>
    <submittedName>
        <fullName evidence="2">RxLR effector protein</fullName>
    </submittedName>
</protein>
<dbReference type="Proteomes" id="UP000001940">
    <property type="component" value="Chromosome V"/>
</dbReference>
<dbReference type="PANTHER" id="PTHR36946:SF1">
    <property type="entry name" value="DUF1064 DOMAIN-CONTAINING PROTEIN-RELATED"/>
    <property type="match status" value="1"/>
</dbReference>
<dbReference type="PhylomeDB" id="B1GRN3"/>
<sequence length="191" mass="23022">MMGTKCWLFLIFCTTSTVTYSSYPQLEYWATFVLSFSNSSSRDAIIRNLEKYNHTLPAIAKFDEWMNKNWIDPELRDWPYAKGRKETRDTMKKFLYRFKAGKAYIDYLCETAIKEGIFNKKVTEKVRGLFWYFQRWHSFDLTQSELFNPKSYRAKLHVDPAGLLKLKEISKKYLEDEKQKNILKWDYNDDY</sequence>
<evidence type="ECO:0000313" key="3">
    <source>
        <dbReference type="Proteomes" id="UP000001940"/>
    </source>
</evidence>
<dbReference type="InParanoid" id="B1GRN3"/>
<dbReference type="HOGENOM" id="CLU_1385298_0_0_1"/>
<dbReference type="PANTHER" id="PTHR36946">
    <property type="entry name" value="PROTEIN CBG13897-RELATED"/>
    <property type="match status" value="1"/>
</dbReference>
<keyword evidence="1" id="KW-0732">Signal</keyword>
<proteinExistence type="predicted"/>
<dbReference type="KEGG" id="cel:CELE_F57E7.4"/>
<dbReference type="AGR" id="WB:WBGene00077616"/>
<gene>
    <name evidence="2" type="ORF">CELE_F57E7.4</name>
    <name evidence="2 4" type="ORF">F57E7.4</name>
</gene>
<dbReference type="CTD" id="6418769"/>
<dbReference type="RefSeq" id="NP_001122961.2">
    <property type="nucleotide sequence ID" value="NM_001129489.2"/>
</dbReference>
<keyword evidence="3" id="KW-1185">Reference proteome</keyword>
<accession>B1GRN3</accession>
<feature type="chain" id="PRO_5002764484" evidence="1">
    <location>
        <begin position="22"/>
        <end position="191"/>
    </location>
</feature>
<dbReference type="UCSC" id="F57E7.4">
    <property type="organism name" value="c. elegans"/>
</dbReference>
<dbReference type="GeneID" id="6418769"/>
<evidence type="ECO:0000256" key="1">
    <source>
        <dbReference type="SAM" id="SignalP"/>
    </source>
</evidence>
<organism evidence="2 3">
    <name type="scientific">Caenorhabditis elegans</name>
    <dbReference type="NCBI Taxonomy" id="6239"/>
    <lineage>
        <taxon>Eukaryota</taxon>
        <taxon>Metazoa</taxon>
        <taxon>Ecdysozoa</taxon>
        <taxon>Nematoda</taxon>
        <taxon>Chromadorea</taxon>
        <taxon>Rhabditida</taxon>
        <taxon>Rhabditina</taxon>
        <taxon>Rhabditomorpha</taxon>
        <taxon>Rhabditoidea</taxon>
        <taxon>Rhabditidae</taxon>
        <taxon>Peloderinae</taxon>
        <taxon>Caenorhabditis</taxon>
    </lineage>
</organism>
<dbReference type="EMBL" id="BX284605">
    <property type="protein sequence ID" value="CAQ16145.2"/>
    <property type="molecule type" value="Genomic_DNA"/>
</dbReference>
<feature type="signal peptide" evidence="1">
    <location>
        <begin position="1"/>
        <end position="21"/>
    </location>
</feature>
<evidence type="ECO:0000313" key="4">
    <source>
        <dbReference type="WormBase" id="F57E7.4"/>
    </source>
</evidence>
<name>B1GRN3_CAEEL</name>
<dbReference type="WormBase" id="F57E7.4">
    <property type="protein sequence ID" value="CE43087"/>
    <property type="gene ID" value="WBGene00077616"/>
</dbReference>
<dbReference type="PaxDb" id="6239-F57E7.4"/>
<dbReference type="AlphaFoldDB" id="B1GRN3"/>